<gene>
    <name evidence="2" type="ORF">QYF61_021458</name>
</gene>
<comment type="caution">
    <text evidence="2">The sequence shown here is derived from an EMBL/GenBank/DDBJ whole genome shotgun (WGS) entry which is preliminary data.</text>
</comment>
<dbReference type="Proteomes" id="UP001333110">
    <property type="component" value="Unassembled WGS sequence"/>
</dbReference>
<feature type="compositionally biased region" description="Polar residues" evidence="1">
    <location>
        <begin position="39"/>
        <end position="70"/>
    </location>
</feature>
<name>A0AAN7S5D4_MYCAM</name>
<evidence type="ECO:0000313" key="3">
    <source>
        <dbReference type="Proteomes" id="UP001333110"/>
    </source>
</evidence>
<keyword evidence="3" id="KW-1185">Reference proteome</keyword>
<dbReference type="EMBL" id="JAUNZN010000006">
    <property type="protein sequence ID" value="KAK4820186.1"/>
    <property type="molecule type" value="Genomic_DNA"/>
</dbReference>
<dbReference type="AlphaFoldDB" id="A0AAN7S5D4"/>
<protein>
    <submittedName>
        <fullName evidence="2">Uncharacterized protein</fullName>
    </submittedName>
</protein>
<sequence length="176" mass="18971">MGTMDFKTDPSAVTINLLLIVHPEETANKQKGQRERQTEGSQSTGLQDDGNGNSRSQLPQGRDLNGTQVTVEIHPKDTTPQLLKKLSFGKGTAQALNPGRAGQGWEGEGPTSFPLQKQGGQEALWELEEMLHPSSQGFQRTEAPRPPGGKDLHSNYHLSPHPTPVALCCTTRGSPG</sequence>
<evidence type="ECO:0000313" key="2">
    <source>
        <dbReference type="EMBL" id="KAK4820186.1"/>
    </source>
</evidence>
<organism evidence="2 3">
    <name type="scientific">Mycteria americana</name>
    <name type="common">Wood stork</name>
    <dbReference type="NCBI Taxonomy" id="33587"/>
    <lineage>
        <taxon>Eukaryota</taxon>
        <taxon>Metazoa</taxon>
        <taxon>Chordata</taxon>
        <taxon>Craniata</taxon>
        <taxon>Vertebrata</taxon>
        <taxon>Euteleostomi</taxon>
        <taxon>Archelosauria</taxon>
        <taxon>Archosauria</taxon>
        <taxon>Dinosauria</taxon>
        <taxon>Saurischia</taxon>
        <taxon>Theropoda</taxon>
        <taxon>Coelurosauria</taxon>
        <taxon>Aves</taxon>
        <taxon>Neognathae</taxon>
        <taxon>Neoaves</taxon>
        <taxon>Aequornithes</taxon>
        <taxon>Ciconiiformes</taxon>
        <taxon>Ciconiidae</taxon>
        <taxon>Mycteria</taxon>
    </lineage>
</organism>
<feature type="region of interest" description="Disordered" evidence="1">
    <location>
        <begin position="24"/>
        <end position="82"/>
    </location>
</feature>
<reference evidence="2 3" key="1">
    <citation type="journal article" date="2023" name="J. Hered.">
        <title>Chromosome-level genome of the wood stork (Mycteria americana) provides insight into avian chromosome evolution.</title>
        <authorList>
            <person name="Flamio R. Jr."/>
            <person name="Ramstad K.M."/>
        </authorList>
    </citation>
    <scope>NUCLEOTIDE SEQUENCE [LARGE SCALE GENOMIC DNA]</scope>
    <source>
        <strain evidence="2">JAX WOST 10</strain>
    </source>
</reference>
<proteinExistence type="predicted"/>
<evidence type="ECO:0000256" key="1">
    <source>
        <dbReference type="SAM" id="MobiDB-lite"/>
    </source>
</evidence>
<feature type="compositionally biased region" description="Basic and acidic residues" evidence="1">
    <location>
        <begin position="24"/>
        <end position="38"/>
    </location>
</feature>
<accession>A0AAN7S5D4</accession>
<feature type="region of interest" description="Disordered" evidence="1">
    <location>
        <begin position="133"/>
        <end position="176"/>
    </location>
</feature>